<feature type="compositionally biased region" description="Basic and acidic residues" evidence="1">
    <location>
        <begin position="36"/>
        <end position="50"/>
    </location>
</feature>
<evidence type="ECO:0000313" key="2">
    <source>
        <dbReference type="EMBL" id="OEU16970.1"/>
    </source>
</evidence>
<proteinExistence type="predicted"/>
<reference evidence="2 3" key="1">
    <citation type="submission" date="2016-09" db="EMBL/GenBank/DDBJ databases">
        <title>Extensive genetic diversity and differential bi-allelic expression allows diatom success in the polar Southern Ocean.</title>
        <authorList>
            <consortium name="DOE Joint Genome Institute"/>
            <person name="Mock T."/>
            <person name="Otillar R.P."/>
            <person name="Strauss J."/>
            <person name="Dupont C."/>
            <person name="Frickenhaus S."/>
            <person name="Maumus F."/>
            <person name="Mcmullan M."/>
            <person name="Sanges R."/>
            <person name="Schmutz J."/>
            <person name="Toseland A."/>
            <person name="Valas R."/>
            <person name="Veluchamy A."/>
            <person name="Ward B.J."/>
            <person name="Allen A."/>
            <person name="Barry K."/>
            <person name="Falciatore A."/>
            <person name="Ferrante M."/>
            <person name="Fortunato A.E."/>
            <person name="Gloeckner G."/>
            <person name="Gruber A."/>
            <person name="Hipkin R."/>
            <person name="Janech M."/>
            <person name="Kroth P."/>
            <person name="Leese F."/>
            <person name="Lindquist E."/>
            <person name="Lyon B.R."/>
            <person name="Martin J."/>
            <person name="Mayer C."/>
            <person name="Parker M."/>
            <person name="Quesneville H."/>
            <person name="Raymond J."/>
            <person name="Uhlig C."/>
            <person name="Valentin K.U."/>
            <person name="Worden A.Z."/>
            <person name="Armbrust E.V."/>
            <person name="Bowler C."/>
            <person name="Green B."/>
            <person name="Moulton V."/>
            <person name="Van Oosterhout C."/>
            <person name="Grigoriev I."/>
        </authorList>
    </citation>
    <scope>NUCLEOTIDE SEQUENCE [LARGE SCALE GENOMIC DNA]</scope>
    <source>
        <strain evidence="2 3">CCMP1102</strain>
    </source>
</reference>
<organism evidence="2 3">
    <name type="scientific">Fragilariopsis cylindrus CCMP1102</name>
    <dbReference type="NCBI Taxonomy" id="635003"/>
    <lineage>
        <taxon>Eukaryota</taxon>
        <taxon>Sar</taxon>
        <taxon>Stramenopiles</taxon>
        <taxon>Ochrophyta</taxon>
        <taxon>Bacillariophyta</taxon>
        <taxon>Bacillariophyceae</taxon>
        <taxon>Bacillariophycidae</taxon>
        <taxon>Bacillariales</taxon>
        <taxon>Bacillariaceae</taxon>
        <taxon>Fragilariopsis</taxon>
    </lineage>
</organism>
<evidence type="ECO:0000256" key="1">
    <source>
        <dbReference type="SAM" id="MobiDB-lite"/>
    </source>
</evidence>
<feature type="compositionally biased region" description="Basic residues" evidence="1">
    <location>
        <begin position="83"/>
        <end position="93"/>
    </location>
</feature>
<dbReference type="KEGG" id="fcy:FRACYDRAFT_186294"/>
<feature type="compositionally biased region" description="Low complexity" evidence="1">
    <location>
        <begin position="64"/>
        <end position="74"/>
    </location>
</feature>
<sequence>MIKTISTVSTNNYYQQRYSDISHAYKNYYSTSTSSLKEDSSSKEGVDHSSNDNNTQQVVQSQTPPLSSLSSPSPFGNTTNNNSKRRKKKRIIPRKAAVELTEKARIIFQKLLDNQPTKEGILLNYTQSATGEPRMVFSFSFVSKEELDEQDEGISLVVDEDGNPKSPRDSIDDGLPKLYVHHNAFMKVLGATVDVDTETITPILYDKEGFEMDSQL</sequence>
<dbReference type="AlphaFoldDB" id="A0A1E7FFM8"/>
<feature type="compositionally biased region" description="Polar residues" evidence="1">
    <location>
        <begin position="51"/>
        <end position="63"/>
    </location>
</feature>
<feature type="region of interest" description="Disordered" evidence="1">
    <location>
        <begin position="33"/>
        <end position="94"/>
    </location>
</feature>
<name>A0A1E7FFM8_9STRA</name>
<keyword evidence="3" id="KW-1185">Reference proteome</keyword>
<accession>A0A1E7FFM8</accession>
<dbReference type="EMBL" id="KV784358">
    <property type="protein sequence ID" value="OEU16970.1"/>
    <property type="molecule type" value="Genomic_DNA"/>
</dbReference>
<dbReference type="InParanoid" id="A0A1E7FFM8"/>
<evidence type="ECO:0000313" key="3">
    <source>
        <dbReference type="Proteomes" id="UP000095751"/>
    </source>
</evidence>
<dbReference type="Proteomes" id="UP000095751">
    <property type="component" value="Unassembled WGS sequence"/>
</dbReference>
<gene>
    <name evidence="2" type="ORF">FRACYDRAFT_186294</name>
</gene>
<dbReference type="OrthoDB" id="43752at2759"/>
<protein>
    <submittedName>
        <fullName evidence="2">Uncharacterized protein</fullName>
    </submittedName>
</protein>